<dbReference type="Pfam" id="PF01520">
    <property type="entry name" value="Amidase_3"/>
    <property type="match status" value="1"/>
</dbReference>
<dbReference type="Proteomes" id="UP000266273">
    <property type="component" value="Unassembled WGS sequence"/>
</dbReference>
<dbReference type="GO" id="GO:0009253">
    <property type="term" value="P:peptidoglycan catabolic process"/>
    <property type="evidence" value="ECO:0007669"/>
    <property type="project" value="InterPro"/>
</dbReference>
<evidence type="ECO:0000313" key="7">
    <source>
        <dbReference type="EMBL" id="RIA56706.1"/>
    </source>
</evidence>
<dbReference type="Pfam" id="PF11741">
    <property type="entry name" value="AMIN"/>
    <property type="match status" value="1"/>
</dbReference>
<dbReference type="EC" id="3.5.1.28" evidence="2"/>
<evidence type="ECO:0000256" key="3">
    <source>
        <dbReference type="ARBA" id="ARBA00022801"/>
    </source>
</evidence>
<keyword evidence="5" id="KW-0732">Signal</keyword>
<dbReference type="InterPro" id="IPR002508">
    <property type="entry name" value="MurNAc-LAA_cat"/>
</dbReference>
<dbReference type="AlphaFoldDB" id="A0A397Q613"/>
<evidence type="ECO:0000256" key="1">
    <source>
        <dbReference type="ARBA" id="ARBA00001561"/>
    </source>
</evidence>
<feature type="signal peptide" evidence="5">
    <location>
        <begin position="1"/>
        <end position="40"/>
    </location>
</feature>
<dbReference type="Gene3D" id="3.40.630.40">
    <property type="entry name" value="Zn-dependent exopeptidases"/>
    <property type="match status" value="1"/>
</dbReference>
<dbReference type="InterPro" id="IPR021731">
    <property type="entry name" value="AMIN_dom"/>
</dbReference>
<organism evidence="7 8">
    <name type="scientific">Dichotomicrobium thermohalophilum</name>
    <dbReference type="NCBI Taxonomy" id="933063"/>
    <lineage>
        <taxon>Bacteria</taxon>
        <taxon>Pseudomonadati</taxon>
        <taxon>Pseudomonadota</taxon>
        <taxon>Alphaproteobacteria</taxon>
        <taxon>Hyphomicrobiales</taxon>
        <taxon>Hyphomicrobiaceae</taxon>
        <taxon>Dichotomicrobium</taxon>
    </lineage>
</organism>
<feature type="domain" description="MurNAc-LAA" evidence="6">
    <location>
        <begin position="255"/>
        <end position="412"/>
    </location>
</feature>
<comment type="caution">
    <text evidence="7">The sequence shown here is derived from an EMBL/GenBank/DDBJ whole genome shotgun (WGS) entry which is preliminary data.</text>
</comment>
<keyword evidence="3" id="KW-0378">Hydrolase</keyword>
<comment type="catalytic activity">
    <reaction evidence="1">
        <text>Hydrolyzes the link between N-acetylmuramoyl residues and L-amino acid residues in certain cell-wall glycopeptides.</text>
        <dbReference type="EC" id="3.5.1.28"/>
    </reaction>
</comment>
<accession>A0A397Q613</accession>
<reference evidence="7 8" key="1">
    <citation type="submission" date="2018-08" db="EMBL/GenBank/DDBJ databases">
        <title>Genomic Encyclopedia of Archaeal and Bacterial Type Strains, Phase II (KMG-II): from individual species to whole genera.</title>
        <authorList>
            <person name="Goeker M."/>
        </authorList>
    </citation>
    <scope>NUCLEOTIDE SEQUENCE [LARGE SCALE GENOMIC DNA]</scope>
    <source>
        <strain evidence="7 8">DSM 5002</strain>
    </source>
</reference>
<feature type="compositionally biased region" description="Low complexity" evidence="4">
    <location>
        <begin position="168"/>
        <end position="179"/>
    </location>
</feature>
<evidence type="ECO:0000256" key="2">
    <source>
        <dbReference type="ARBA" id="ARBA00011901"/>
    </source>
</evidence>
<dbReference type="RefSeq" id="WP_119061475.1">
    <property type="nucleotide sequence ID" value="NZ_QXDF01000001.1"/>
</dbReference>
<feature type="compositionally biased region" description="Basic and acidic residues" evidence="4">
    <location>
        <begin position="180"/>
        <end position="190"/>
    </location>
</feature>
<evidence type="ECO:0000256" key="4">
    <source>
        <dbReference type="SAM" id="MobiDB-lite"/>
    </source>
</evidence>
<dbReference type="OrthoDB" id="9806267at2"/>
<proteinExistence type="predicted"/>
<dbReference type="PROSITE" id="PS51257">
    <property type="entry name" value="PROKAR_LIPOPROTEIN"/>
    <property type="match status" value="1"/>
</dbReference>
<evidence type="ECO:0000313" key="8">
    <source>
        <dbReference type="Proteomes" id="UP000266273"/>
    </source>
</evidence>
<dbReference type="GO" id="GO:0030288">
    <property type="term" value="C:outer membrane-bounded periplasmic space"/>
    <property type="evidence" value="ECO:0007669"/>
    <property type="project" value="TreeGrafter"/>
</dbReference>
<dbReference type="EMBL" id="QXDF01000001">
    <property type="protein sequence ID" value="RIA56706.1"/>
    <property type="molecule type" value="Genomic_DNA"/>
</dbReference>
<dbReference type="PANTHER" id="PTHR30404">
    <property type="entry name" value="N-ACETYLMURAMOYL-L-ALANINE AMIDASE"/>
    <property type="match status" value="1"/>
</dbReference>
<dbReference type="CDD" id="cd02696">
    <property type="entry name" value="MurNAc-LAA"/>
    <property type="match status" value="1"/>
</dbReference>
<evidence type="ECO:0000259" key="6">
    <source>
        <dbReference type="SMART" id="SM00646"/>
    </source>
</evidence>
<evidence type="ECO:0000256" key="5">
    <source>
        <dbReference type="SAM" id="SignalP"/>
    </source>
</evidence>
<gene>
    <name evidence="7" type="ORF">BXY53_1814</name>
</gene>
<dbReference type="SUPFAM" id="SSF53187">
    <property type="entry name" value="Zn-dependent exopeptidases"/>
    <property type="match status" value="1"/>
</dbReference>
<feature type="chain" id="PRO_5017328004" description="N-acetylmuramoyl-L-alanine amidase" evidence="5">
    <location>
        <begin position="41"/>
        <end position="424"/>
    </location>
</feature>
<feature type="region of interest" description="Disordered" evidence="4">
    <location>
        <begin position="161"/>
        <end position="192"/>
    </location>
</feature>
<dbReference type="PANTHER" id="PTHR30404:SF0">
    <property type="entry name" value="N-ACETYLMURAMOYL-L-ALANINE AMIDASE AMIC"/>
    <property type="match status" value="1"/>
</dbReference>
<dbReference type="GO" id="GO:0008745">
    <property type="term" value="F:N-acetylmuramoyl-L-alanine amidase activity"/>
    <property type="evidence" value="ECO:0007669"/>
    <property type="project" value="UniProtKB-EC"/>
</dbReference>
<dbReference type="Gene3D" id="2.60.40.3500">
    <property type="match status" value="1"/>
</dbReference>
<protein>
    <recommendedName>
        <fullName evidence="2">N-acetylmuramoyl-L-alanine amidase</fullName>
        <ecNumber evidence="2">3.5.1.28</ecNumber>
    </recommendedName>
</protein>
<dbReference type="SMART" id="SM00646">
    <property type="entry name" value="Ami_3"/>
    <property type="match status" value="1"/>
</dbReference>
<sequence length="424" mass="46891">MRRFGLRAANIAPIRALQQLSGTCLAALVLFSCLAAGALADPVAKDARVGGDLRKTRFVADLSKPVDFRVFTLANPYRVVVDLPEVNFQMPPKLGTEGRGLISAFRYGLFSPGKSRIVIDVVKPVAVEKAFVQEAANGNPARLVIDLAAITSKEFAKRTGEMTIVGEPPQQRQQRSQPDPFDKTERDQRKAKPVVVLDPGHGGVDPGAIGKGGTMEKEVVLAFARTFKKKLDAIGKFDVFLTREDDIFIPLAERVDIAHHHNADLFISIHADALADRYAKLVRGATIYTLSEEASDEQARLLAAKENSADLIAGMQLDEAQDEVSMILLDLMRRETKNYSIAFGRTMLTKLKGHMVLNKKPMRSADFRVLRAPDIPSVLLELGYLTNPKDEKLLKSAEWRGQVAERMARAVEAFFSQREVRLPY</sequence>
<name>A0A397Q613_9HYPH</name>
<dbReference type="InterPro" id="IPR050695">
    <property type="entry name" value="N-acetylmuramoyl_amidase_3"/>
</dbReference>
<keyword evidence="8" id="KW-1185">Reference proteome</keyword>